<dbReference type="InterPro" id="IPR002048">
    <property type="entry name" value="EF_hand_dom"/>
</dbReference>
<evidence type="ECO:0000259" key="4">
    <source>
        <dbReference type="PROSITE" id="PS50222"/>
    </source>
</evidence>
<evidence type="ECO:0000256" key="3">
    <source>
        <dbReference type="ARBA" id="ARBA00022837"/>
    </source>
</evidence>
<dbReference type="Proteomes" id="UP000298663">
    <property type="component" value="Unassembled WGS sequence"/>
</dbReference>
<evidence type="ECO:0000256" key="1">
    <source>
        <dbReference type="ARBA" id="ARBA00022723"/>
    </source>
</evidence>
<dbReference type="PROSITE" id="PS50222">
    <property type="entry name" value="EF_HAND_2"/>
    <property type="match status" value="2"/>
</dbReference>
<dbReference type="PANTHER" id="PTHR10827:SF98">
    <property type="entry name" value="45 KDA CALCIUM-BINDING PROTEIN"/>
    <property type="match status" value="1"/>
</dbReference>
<dbReference type="Gene3D" id="1.10.238.10">
    <property type="entry name" value="EF-hand"/>
    <property type="match status" value="2"/>
</dbReference>
<dbReference type="Pfam" id="PF13499">
    <property type="entry name" value="EF-hand_7"/>
    <property type="match status" value="2"/>
</dbReference>
<dbReference type="AlphaFoldDB" id="A0A4U5MLJ0"/>
<dbReference type="SMART" id="SM00054">
    <property type="entry name" value="EFh"/>
    <property type="match status" value="3"/>
</dbReference>
<dbReference type="EMBL" id="AZBU02000007">
    <property type="protein sequence ID" value="TKR70301.1"/>
    <property type="molecule type" value="Genomic_DNA"/>
</dbReference>
<reference evidence="5 6" key="1">
    <citation type="journal article" date="2015" name="Genome Biol.">
        <title>Comparative genomics of Steinernema reveals deeply conserved gene regulatory networks.</title>
        <authorList>
            <person name="Dillman A.R."/>
            <person name="Macchietto M."/>
            <person name="Porter C.F."/>
            <person name="Rogers A."/>
            <person name="Williams B."/>
            <person name="Antoshechkin I."/>
            <person name="Lee M.M."/>
            <person name="Goodwin Z."/>
            <person name="Lu X."/>
            <person name="Lewis E.E."/>
            <person name="Goodrich-Blair H."/>
            <person name="Stock S.P."/>
            <person name="Adams B.J."/>
            <person name="Sternberg P.W."/>
            <person name="Mortazavi A."/>
        </authorList>
    </citation>
    <scope>NUCLEOTIDE SEQUENCE [LARGE SCALE GENOMIC DNA]</scope>
    <source>
        <strain evidence="5 6">ALL</strain>
    </source>
</reference>
<accession>A0A4U5MLJ0</accession>
<organism evidence="5 6">
    <name type="scientific">Steinernema carpocapsae</name>
    <name type="common">Entomopathogenic nematode</name>
    <dbReference type="NCBI Taxonomy" id="34508"/>
    <lineage>
        <taxon>Eukaryota</taxon>
        <taxon>Metazoa</taxon>
        <taxon>Ecdysozoa</taxon>
        <taxon>Nematoda</taxon>
        <taxon>Chromadorea</taxon>
        <taxon>Rhabditida</taxon>
        <taxon>Tylenchina</taxon>
        <taxon>Panagrolaimomorpha</taxon>
        <taxon>Strongyloidoidea</taxon>
        <taxon>Steinernematidae</taxon>
        <taxon>Steinernema</taxon>
    </lineage>
</organism>
<feature type="domain" description="EF-hand" evidence="4">
    <location>
        <begin position="77"/>
        <end position="112"/>
    </location>
</feature>
<reference evidence="5 6" key="2">
    <citation type="journal article" date="2019" name="G3 (Bethesda)">
        <title>Hybrid Assembly of the Genome of the Entomopathogenic Nematode Steinernema carpocapsae Identifies the X-Chromosome.</title>
        <authorList>
            <person name="Serra L."/>
            <person name="Macchietto M."/>
            <person name="Macias-Munoz A."/>
            <person name="McGill C.J."/>
            <person name="Rodriguez I.M."/>
            <person name="Rodriguez B."/>
            <person name="Murad R."/>
            <person name="Mortazavi A."/>
        </authorList>
    </citation>
    <scope>NUCLEOTIDE SEQUENCE [LARGE SCALE GENOMIC DNA]</scope>
    <source>
        <strain evidence="5 6">ALL</strain>
    </source>
</reference>
<dbReference type="PROSITE" id="PS00018">
    <property type="entry name" value="EF_HAND_1"/>
    <property type="match status" value="3"/>
</dbReference>
<keyword evidence="3" id="KW-0106">Calcium</keyword>
<name>A0A4U5MLJ0_STECR</name>
<dbReference type="InterPro" id="IPR011992">
    <property type="entry name" value="EF-hand-dom_pair"/>
</dbReference>
<comment type="caution">
    <text evidence="5">The sequence shown here is derived from an EMBL/GenBank/DDBJ whole genome shotgun (WGS) entry which is preliminary data.</text>
</comment>
<dbReference type="InterPro" id="IPR018247">
    <property type="entry name" value="EF_Hand_1_Ca_BS"/>
</dbReference>
<dbReference type="SUPFAM" id="SSF47473">
    <property type="entry name" value="EF-hand"/>
    <property type="match status" value="1"/>
</dbReference>
<evidence type="ECO:0000256" key="2">
    <source>
        <dbReference type="ARBA" id="ARBA00022737"/>
    </source>
</evidence>
<evidence type="ECO:0000313" key="6">
    <source>
        <dbReference type="Proteomes" id="UP000298663"/>
    </source>
</evidence>
<keyword evidence="1" id="KW-0479">Metal-binding</keyword>
<keyword evidence="2" id="KW-0677">Repeat</keyword>
<feature type="domain" description="EF-hand" evidence="4">
    <location>
        <begin position="45"/>
        <end position="73"/>
    </location>
</feature>
<dbReference type="GO" id="GO:0005509">
    <property type="term" value="F:calcium ion binding"/>
    <property type="evidence" value="ECO:0007669"/>
    <property type="project" value="InterPro"/>
</dbReference>
<evidence type="ECO:0000313" key="5">
    <source>
        <dbReference type="EMBL" id="TKR70301.1"/>
    </source>
</evidence>
<dbReference type="OrthoDB" id="293868at2759"/>
<sequence>MVPPPVQLAPLRGESFTQLDSNKDNAIDLMELYHREPRFNNITIELFKEMDTNGDGRVTRDEFNAHDANEQADLIKHETKWSNNTFQQFDQNHDNHLNKEEIRVYLKTRLNSDSDQIPEMIKQFDVDENQQLGLQEFQKFEMDLPYEKTNPLPVDGNVELRMNGK</sequence>
<protein>
    <recommendedName>
        <fullName evidence="4">EF-hand domain-containing protein</fullName>
    </recommendedName>
</protein>
<gene>
    <name evidence="5" type="ORF">L596_022342</name>
</gene>
<dbReference type="PANTHER" id="PTHR10827">
    <property type="entry name" value="RETICULOCALBIN"/>
    <property type="match status" value="1"/>
</dbReference>
<proteinExistence type="predicted"/>
<keyword evidence="6" id="KW-1185">Reference proteome</keyword>